<evidence type="ECO:0000313" key="2">
    <source>
        <dbReference type="EMBL" id="KOF68136.1"/>
    </source>
</evidence>
<name>A0A0L8FTX5_OCTBM</name>
<feature type="region of interest" description="Disordered" evidence="1">
    <location>
        <begin position="439"/>
        <end position="483"/>
    </location>
</feature>
<feature type="compositionally biased region" description="Low complexity" evidence="1">
    <location>
        <begin position="441"/>
        <end position="450"/>
    </location>
</feature>
<sequence>MTTPAYAPTTARILEVTSQIFYQLSSKKITEITTASQKPEITLTFENREHSGKSDDDKTQTLTTLTPIITFPMVKQTVTKKPLSKATPSMTTSKRLTTTPVMTLTTTTHKIRKTPMKQTTTAVLTETNTNLQQTKLTHNGTTHSILETITLPVITNSIVKVTSKEREGNTTESTLTQLQNKTTEWIYNKNWNKTLQNETDTEMVGHFTPFTNTVTTHPNQISKIKEFNTPNTTIAHRDITKITEKPILYNNITTHPEEHVNITRDNKSTQRTLQNTAQTSLEILGITEHDDVKRRSTNGITQEYMHTTENIPEYTQKHKHHGKTAPTNIITEQQYTTRASTENTLEITTLLTTTSKLTPVSPLAEEVGTSMPSTISHTRMTTPTQTYSDSTTEHTTVTELPRTDTTSTEATTMTSTEKTPEGTTPTSTLEMLTTHVKDTTTHVTPTTQIHTETEESTSQLPTTSHAIPPTSERTIQPEDILKT</sequence>
<feature type="region of interest" description="Disordered" evidence="1">
    <location>
        <begin position="364"/>
        <end position="426"/>
    </location>
</feature>
<dbReference type="AlphaFoldDB" id="A0A0L8FTX5"/>
<organism evidence="2">
    <name type="scientific">Octopus bimaculoides</name>
    <name type="common">California two-spotted octopus</name>
    <dbReference type="NCBI Taxonomy" id="37653"/>
    <lineage>
        <taxon>Eukaryota</taxon>
        <taxon>Metazoa</taxon>
        <taxon>Spiralia</taxon>
        <taxon>Lophotrochozoa</taxon>
        <taxon>Mollusca</taxon>
        <taxon>Cephalopoda</taxon>
        <taxon>Coleoidea</taxon>
        <taxon>Octopodiformes</taxon>
        <taxon>Octopoda</taxon>
        <taxon>Incirrata</taxon>
        <taxon>Octopodidae</taxon>
        <taxon>Octopus</taxon>
    </lineage>
</organism>
<feature type="compositionally biased region" description="Low complexity" evidence="1">
    <location>
        <begin position="403"/>
        <end position="426"/>
    </location>
</feature>
<dbReference type="STRING" id="37653.A0A0L8FTX5"/>
<feature type="compositionally biased region" description="Low complexity" evidence="1">
    <location>
        <begin position="381"/>
        <end position="390"/>
    </location>
</feature>
<feature type="compositionally biased region" description="Polar residues" evidence="1">
    <location>
        <begin position="456"/>
        <end position="465"/>
    </location>
</feature>
<reference evidence="2" key="1">
    <citation type="submission" date="2015-07" db="EMBL/GenBank/DDBJ databases">
        <title>MeaNS - Measles Nucleotide Surveillance Program.</title>
        <authorList>
            <person name="Tran T."/>
            <person name="Druce J."/>
        </authorList>
    </citation>
    <scope>NUCLEOTIDE SEQUENCE</scope>
    <source>
        <strain evidence="2">UCB-OBI-ISO-001</strain>
        <tissue evidence="2">Gonad</tissue>
    </source>
</reference>
<evidence type="ECO:0000256" key="1">
    <source>
        <dbReference type="SAM" id="MobiDB-lite"/>
    </source>
</evidence>
<accession>A0A0L8FTX5</accession>
<feature type="non-terminal residue" evidence="2">
    <location>
        <position position="483"/>
    </location>
</feature>
<dbReference type="EMBL" id="KQ426556">
    <property type="protein sequence ID" value="KOF68136.1"/>
    <property type="molecule type" value="Genomic_DNA"/>
</dbReference>
<proteinExistence type="predicted"/>
<feature type="compositionally biased region" description="Polar residues" evidence="1">
    <location>
        <begin position="370"/>
        <end position="380"/>
    </location>
</feature>
<gene>
    <name evidence="2" type="ORF">OCBIM_22008063mg</name>
</gene>
<protein>
    <submittedName>
        <fullName evidence="2">Uncharacterized protein</fullName>
    </submittedName>
</protein>